<keyword evidence="5" id="KW-0798">TonB box</keyword>
<name>A0A398BS90_9RHOB</name>
<evidence type="ECO:0000256" key="1">
    <source>
        <dbReference type="ARBA" id="ARBA00004571"/>
    </source>
</evidence>
<keyword evidence="7" id="KW-0998">Cell outer membrane</keyword>
<sequence>MPGGTRLSGAALQGGSLASNDTASLMQRVTGAAVWGAGGVSGLPAINGMGADRVQVAVGGMLTGPACPNQMNPTLSYIAPEMVGSLHAHSAAAPVSAGGDFSGGRISVEPALPAFAAPGQTGPQISGTLSTFLRSNPGSTGLDASLSVAGTDRALSYRGSFVRAGNYRAGDGTEILSSEFESLNHALDYVRRDGNAVLRLSGGLQNMPYQGFPTQPMDMTKNRSAHLTGRYDVTADWGRLEIGGFVHHLRHGMNLLDDKLNWPSFDGSQAIMPMDTRATDMGATLKLDLARGKDDTLRLGAEAYRTRLDDWWNPVDPDPGAMMSPEAFIMLNDARRDRIGAFAEWERRWRPGLTSILGLRYDHVRMNTGPVHGYGATDPAQDPQYGGDALVFNAMERGRSDTALDGSAALRWEPAPGQSHELAFARKTRAPNLYERYAWSTNIMAMQMTGWFGDGNGYVGDPDLRPEVNHSVDLTLRWRDAERDRWEFTLNPTYSFVRDYIDADRCTGSAIPAVYTRCGHPDNATGTRDFVFLRFANHDAHIAGLNMSGRLRLAETARFGRFDLRMQAAALRGWRGDGVDLYNIMPPNAKLTLEHRLGGWNSALELQLVSGKHLTSDVRNEVATPGYGLVNLRSSYERGGLRLDLGIENLLNRRYALPLGGANLTNDAVVVGQMVSPVHGQPILGAGRSVNLRLTLKF</sequence>
<dbReference type="Gene3D" id="2.40.170.20">
    <property type="entry name" value="TonB-dependent receptor, beta-barrel domain"/>
    <property type="match status" value="1"/>
</dbReference>
<evidence type="ECO:0000313" key="10">
    <source>
        <dbReference type="Proteomes" id="UP000266649"/>
    </source>
</evidence>
<dbReference type="InterPro" id="IPR000531">
    <property type="entry name" value="Beta-barrel_TonB"/>
</dbReference>
<evidence type="ECO:0000259" key="8">
    <source>
        <dbReference type="Pfam" id="PF00593"/>
    </source>
</evidence>
<comment type="subcellular location">
    <subcellularLocation>
        <location evidence="1">Cell outer membrane</location>
        <topology evidence="1">Multi-pass membrane protein</topology>
    </subcellularLocation>
</comment>
<comment type="caution">
    <text evidence="9">The sequence shown here is derived from an EMBL/GenBank/DDBJ whole genome shotgun (WGS) entry which is preliminary data.</text>
</comment>
<evidence type="ECO:0000313" key="9">
    <source>
        <dbReference type="EMBL" id="RID93292.1"/>
    </source>
</evidence>
<dbReference type="Pfam" id="PF00593">
    <property type="entry name" value="TonB_dep_Rec_b-barrel"/>
    <property type="match status" value="1"/>
</dbReference>
<evidence type="ECO:0000256" key="2">
    <source>
        <dbReference type="ARBA" id="ARBA00022448"/>
    </source>
</evidence>
<dbReference type="InterPro" id="IPR039426">
    <property type="entry name" value="TonB-dep_rcpt-like"/>
</dbReference>
<dbReference type="GO" id="GO:0015344">
    <property type="term" value="F:siderophore uptake transmembrane transporter activity"/>
    <property type="evidence" value="ECO:0007669"/>
    <property type="project" value="TreeGrafter"/>
</dbReference>
<keyword evidence="3" id="KW-1134">Transmembrane beta strand</keyword>
<evidence type="ECO:0000256" key="5">
    <source>
        <dbReference type="ARBA" id="ARBA00023077"/>
    </source>
</evidence>
<dbReference type="GO" id="GO:0009279">
    <property type="term" value="C:cell outer membrane"/>
    <property type="evidence" value="ECO:0007669"/>
    <property type="project" value="UniProtKB-SubCell"/>
</dbReference>
<proteinExistence type="predicted"/>
<reference evidence="9 10" key="1">
    <citation type="submission" date="2018-09" db="EMBL/GenBank/DDBJ databases">
        <title>Gemmobacter lutimaris sp. nov., a marine bacterium isolated from tidal flat.</title>
        <authorList>
            <person name="Lee D.W."/>
            <person name="Yoo Y."/>
            <person name="Kim J.-J."/>
            <person name="Kim B.S."/>
        </authorList>
    </citation>
    <scope>NUCLEOTIDE SEQUENCE [LARGE SCALE GENOMIC DNA]</scope>
    <source>
        <strain evidence="9 10">YJ-T1-11</strain>
    </source>
</reference>
<dbReference type="PANTHER" id="PTHR30069">
    <property type="entry name" value="TONB-DEPENDENT OUTER MEMBRANE RECEPTOR"/>
    <property type="match status" value="1"/>
</dbReference>
<evidence type="ECO:0000256" key="3">
    <source>
        <dbReference type="ARBA" id="ARBA00022452"/>
    </source>
</evidence>
<dbReference type="GO" id="GO:0044718">
    <property type="term" value="P:siderophore transmembrane transport"/>
    <property type="evidence" value="ECO:0007669"/>
    <property type="project" value="TreeGrafter"/>
</dbReference>
<dbReference type="PANTHER" id="PTHR30069:SF49">
    <property type="entry name" value="OUTER MEMBRANE PROTEIN C"/>
    <property type="match status" value="1"/>
</dbReference>
<evidence type="ECO:0000256" key="6">
    <source>
        <dbReference type="ARBA" id="ARBA00023136"/>
    </source>
</evidence>
<dbReference type="Proteomes" id="UP000266649">
    <property type="component" value="Unassembled WGS sequence"/>
</dbReference>
<evidence type="ECO:0000256" key="4">
    <source>
        <dbReference type="ARBA" id="ARBA00022692"/>
    </source>
</evidence>
<evidence type="ECO:0000256" key="7">
    <source>
        <dbReference type="ARBA" id="ARBA00023237"/>
    </source>
</evidence>
<keyword evidence="6" id="KW-0472">Membrane</keyword>
<dbReference type="SUPFAM" id="SSF56935">
    <property type="entry name" value="Porins"/>
    <property type="match status" value="1"/>
</dbReference>
<dbReference type="EMBL" id="QXXQ01000002">
    <property type="protein sequence ID" value="RID93292.1"/>
    <property type="molecule type" value="Genomic_DNA"/>
</dbReference>
<organism evidence="9 10">
    <name type="scientific">Gemmobacter lutimaris</name>
    <dbReference type="NCBI Taxonomy" id="2306023"/>
    <lineage>
        <taxon>Bacteria</taxon>
        <taxon>Pseudomonadati</taxon>
        <taxon>Pseudomonadota</taxon>
        <taxon>Alphaproteobacteria</taxon>
        <taxon>Rhodobacterales</taxon>
        <taxon>Paracoccaceae</taxon>
        <taxon>Gemmobacter</taxon>
    </lineage>
</organism>
<keyword evidence="9" id="KW-0675">Receptor</keyword>
<keyword evidence="10" id="KW-1185">Reference proteome</keyword>
<dbReference type="InterPro" id="IPR036942">
    <property type="entry name" value="Beta-barrel_TonB_sf"/>
</dbReference>
<keyword evidence="4" id="KW-0812">Transmembrane</keyword>
<feature type="domain" description="TonB-dependent receptor-like beta-barrel" evidence="8">
    <location>
        <begin position="178"/>
        <end position="650"/>
    </location>
</feature>
<dbReference type="OrthoDB" id="9760333at2"/>
<gene>
    <name evidence="9" type="ORF">D2N39_03855</name>
</gene>
<protein>
    <submittedName>
        <fullName evidence="9">TonB-dependent receptor</fullName>
    </submittedName>
</protein>
<dbReference type="AlphaFoldDB" id="A0A398BS90"/>
<keyword evidence="2" id="KW-0813">Transport</keyword>
<accession>A0A398BS90</accession>